<evidence type="ECO:0000259" key="12">
    <source>
        <dbReference type="SMART" id="SM00363"/>
    </source>
</evidence>
<protein>
    <recommendedName>
        <fullName evidence="11">Pseudouridine synthase</fullName>
        <ecNumber evidence="11">5.4.99.-</ecNumber>
    </recommendedName>
</protein>
<feature type="active site" evidence="9">
    <location>
        <position position="138"/>
    </location>
</feature>
<dbReference type="SUPFAM" id="SSF55174">
    <property type="entry name" value="Alpha-L RNA-binding motif"/>
    <property type="match status" value="1"/>
</dbReference>
<dbReference type="GO" id="GO:0005737">
    <property type="term" value="C:cytoplasm"/>
    <property type="evidence" value="ECO:0007669"/>
    <property type="project" value="UniProtKB-SubCell"/>
</dbReference>
<dbReference type="GO" id="GO:0003723">
    <property type="term" value="F:RNA binding"/>
    <property type="evidence" value="ECO:0007669"/>
    <property type="project" value="UniProtKB-KW"/>
</dbReference>
<keyword evidence="5 10" id="KW-0694">RNA-binding</keyword>
<evidence type="ECO:0000256" key="4">
    <source>
        <dbReference type="ARBA" id="ARBA00022552"/>
    </source>
</evidence>
<dbReference type="KEGG" id="tee:Tel_06640"/>
<evidence type="ECO:0000256" key="1">
    <source>
        <dbReference type="ARBA" id="ARBA00004496"/>
    </source>
</evidence>
<proteinExistence type="inferred from homology"/>
<keyword evidence="14" id="KW-1185">Reference proteome</keyword>
<feature type="domain" description="RNA-binding S4" evidence="12">
    <location>
        <begin position="18"/>
        <end position="75"/>
    </location>
</feature>
<dbReference type="NCBIfam" id="TIGR00005">
    <property type="entry name" value="rluA_subfam"/>
    <property type="match status" value="1"/>
</dbReference>
<dbReference type="EMBL" id="CP013099">
    <property type="protein sequence ID" value="ALP52858.1"/>
    <property type="molecule type" value="Genomic_DNA"/>
</dbReference>
<evidence type="ECO:0000256" key="11">
    <source>
        <dbReference type="RuleBase" id="RU362028"/>
    </source>
</evidence>
<dbReference type="PROSITE" id="PS01129">
    <property type="entry name" value="PSI_RLU"/>
    <property type="match status" value="1"/>
</dbReference>
<dbReference type="InterPro" id="IPR050188">
    <property type="entry name" value="RluA_PseudoU_synthase"/>
</dbReference>
<dbReference type="GO" id="GO:0000455">
    <property type="term" value="P:enzyme-directed rRNA pseudouridine synthesis"/>
    <property type="evidence" value="ECO:0007669"/>
    <property type="project" value="TreeGrafter"/>
</dbReference>
<keyword evidence="6 11" id="KW-0413">Isomerase</keyword>
<dbReference type="InterPro" id="IPR002942">
    <property type="entry name" value="S4_RNA-bd"/>
</dbReference>
<dbReference type="InterPro" id="IPR006224">
    <property type="entry name" value="PsdUridine_synth_RluA-like_CS"/>
</dbReference>
<accession>A0A0S2TCK0</accession>
<dbReference type="PROSITE" id="PS50889">
    <property type="entry name" value="S4"/>
    <property type="match status" value="1"/>
</dbReference>
<dbReference type="AlphaFoldDB" id="A0A0S2TCK0"/>
<dbReference type="PANTHER" id="PTHR21600">
    <property type="entry name" value="MITOCHONDRIAL RNA PSEUDOURIDINE SYNTHASE"/>
    <property type="match status" value="1"/>
</dbReference>
<evidence type="ECO:0000256" key="9">
    <source>
        <dbReference type="PIRSR" id="PIRSR606225-1"/>
    </source>
</evidence>
<dbReference type="FunFam" id="3.30.2350.10:FF:000006">
    <property type="entry name" value="Pseudouridine synthase"/>
    <property type="match status" value="1"/>
</dbReference>
<dbReference type="CDD" id="cd00165">
    <property type="entry name" value="S4"/>
    <property type="match status" value="1"/>
</dbReference>
<reference evidence="13" key="1">
    <citation type="submission" date="2015-10" db="EMBL/GenBank/DDBJ databases">
        <title>Description of Candidatus Tenderia electrophaga gen. nov, sp. nov., an Uncultivated Electroautotroph from a Biocathode Enrichment.</title>
        <authorList>
            <person name="Eddie B.J."/>
            <person name="Malanoski A.P."/>
            <person name="Wang Z."/>
            <person name="Hall R.J."/>
            <person name="Oh S.D."/>
            <person name="Heiner C."/>
            <person name="Lin B."/>
            <person name="Strycharz-Glaven S.M."/>
        </authorList>
    </citation>
    <scope>NUCLEOTIDE SEQUENCE [LARGE SCALE GENOMIC DNA]</scope>
    <source>
        <strain evidence="13">NRL1</strain>
    </source>
</reference>
<sequence length="319" mass="35417">MSDLETLSAAVPAALAGQRLDQVLAQLFPDYSRARLQQWIKAGQVQVDGKQLRPKDRLLGGEQVAVQATAAREVTWQAQPLPLNIVYEDEHILVIDKPAGLVVHPASGNPDGTLVNALLNHAPELDAVPRAGIVHRLDKETSGLLVVARTLKSQKHLVDMLQARVMKRQYQAVICGVMPSGGTVEAPIGRHPVDRKRMAVVANGKPAVTHYRVIRRFRAHSHIRVDLDTGRTHQIRVHMAHIRHPLVGDPVYGQRLRIPPDSSEQMMATLRRFRRQALHAARLGLEHPASGEPLEWQAPLPDDMVRLLEVLQQDADEHA</sequence>
<dbReference type="FunFam" id="3.10.290.10:FF:000011">
    <property type="entry name" value="Pseudouridine synthase"/>
    <property type="match status" value="1"/>
</dbReference>
<dbReference type="CDD" id="cd02869">
    <property type="entry name" value="PseudoU_synth_RluA_like"/>
    <property type="match status" value="1"/>
</dbReference>
<evidence type="ECO:0000256" key="2">
    <source>
        <dbReference type="ARBA" id="ARBA00010876"/>
    </source>
</evidence>
<comment type="function">
    <text evidence="8">Responsible for synthesis of pseudouridine from uracil at positions 1911, 1915 and 1917 in 23S ribosomal RNA.</text>
</comment>
<dbReference type="Gene3D" id="3.10.290.10">
    <property type="entry name" value="RNA-binding S4 domain"/>
    <property type="match status" value="1"/>
</dbReference>
<comment type="subcellular location">
    <subcellularLocation>
        <location evidence="1">Cytoplasm</location>
    </subcellularLocation>
</comment>
<comment type="similarity">
    <text evidence="2 11">Belongs to the pseudouridine synthase RluA family.</text>
</comment>
<dbReference type="Pfam" id="PF01479">
    <property type="entry name" value="S4"/>
    <property type="match status" value="1"/>
</dbReference>
<dbReference type="Gene3D" id="3.30.2350.10">
    <property type="entry name" value="Pseudouridine synthase"/>
    <property type="match status" value="1"/>
</dbReference>
<evidence type="ECO:0000256" key="6">
    <source>
        <dbReference type="ARBA" id="ARBA00023235"/>
    </source>
</evidence>
<comment type="catalytic activity">
    <reaction evidence="11">
        <text>a uridine in RNA = a pseudouridine in RNA</text>
        <dbReference type="Rhea" id="RHEA:48348"/>
        <dbReference type="Rhea" id="RHEA-COMP:12068"/>
        <dbReference type="Rhea" id="RHEA-COMP:12069"/>
        <dbReference type="ChEBI" id="CHEBI:65314"/>
        <dbReference type="ChEBI" id="CHEBI:65315"/>
    </reaction>
</comment>
<dbReference type="SUPFAM" id="SSF55120">
    <property type="entry name" value="Pseudouridine synthase"/>
    <property type="match status" value="1"/>
</dbReference>
<dbReference type="NCBIfam" id="NF008385">
    <property type="entry name" value="PRK11180.1"/>
    <property type="match status" value="1"/>
</dbReference>
<dbReference type="PANTHER" id="PTHR21600:SF44">
    <property type="entry name" value="RIBOSOMAL LARGE SUBUNIT PSEUDOURIDINE SYNTHASE D"/>
    <property type="match status" value="1"/>
</dbReference>
<dbReference type="InterPro" id="IPR006225">
    <property type="entry name" value="PsdUridine_synth_RluC/D"/>
</dbReference>
<dbReference type="GO" id="GO:0160140">
    <property type="term" value="F:23S rRNA pseudouridine(1911/1915/1917) synthase activity"/>
    <property type="evidence" value="ECO:0007669"/>
    <property type="project" value="UniProtKB-EC"/>
</dbReference>
<evidence type="ECO:0000313" key="13">
    <source>
        <dbReference type="EMBL" id="ALP52858.1"/>
    </source>
</evidence>
<dbReference type="STRING" id="1748243.Tel_06640"/>
<dbReference type="InterPro" id="IPR036986">
    <property type="entry name" value="S4_RNA-bd_sf"/>
</dbReference>
<organism evidence="13 14">
    <name type="scientific">Candidatus Tenderia electrophaga</name>
    <dbReference type="NCBI Taxonomy" id="1748243"/>
    <lineage>
        <taxon>Bacteria</taxon>
        <taxon>Pseudomonadati</taxon>
        <taxon>Pseudomonadota</taxon>
        <taxon>Gammaproteobacteria</taxon>
        <taxon>Candidatus Tenderiales</taxon>
        <taxon>Candidatus Tenderiaceae</taxon>
        <taxon>Candidatus Tenderia</taxon>
    </lineage>
</organism>
<evidence type="ECO:0000313" key="14">
    <source>
        <dbReference type="Proteomes" id="UP000055136"/>
    </source>
</evidence>
<evidence type="ECO:0000256" key="7">
    <source>
        <dbReference type="ARBA" id="ARBA00036882"/>
    </source>
</evidence>
<keyword evidence="4" id="KW-0698">rRNA processing</keyword>
<evidence type="ECO:0000256" key="10">
    <source>
        <dbReference type="PROSITE-ProRule" id="PRU00182"/>
    </source>
</evidence>
<comment type="catalytic activity">
    <reaction evidence="7">
        <text>uridine(1911/1915/1917) in 23S rRNA = pseudouridine(1911/1915/1917) in 23S rRNA</text>
        <dbReference type="Rhea" id="RHEA:42524"/>
        <dbReference type="Rhea" id="RHEA-COMP:10097"/>
        <dbReference type="Rhea" id="RHEA-COMP:10098"/>
        <dbReference type="ChEBI" id="CHEBI:65314"/>
        <dbReference type="ChEBI" id="CHEBI:65315"/>
        <dbReference type="EC" id="5.4.99.23"/>
    </reaction>
</comment>
<keyword evidence="3" id="KW-0963">Cytoplasm</keyword>
<dbReference type="Proteomes" id="UP000055136">
    <property type="component" value="Chromosome"/>
</dbReference>
<evidence type="ECO:0000256" key="5">
    <source>
        <dbReference type="ARBA" id="ARBA00022884"/>
    </source>
</evidence>
<dbReference type="InterPro" id="IPR006145">
    <property type="entry name" value="PsdUridine_synth_RsuA/RluA"/>
</dbReference>
<gene>
    <name evidence="13" type="ORF">Tel_06640</name>
</gene>
<dbReference type="EC" id="5.4.99.-" evidence="11"/>
<dbReference type="SMART" id="SM00363">
    <property type="entry name" value="S4"/>
    <property type="match status" value="1"/>
</dbReference>
<evidence type="ECO:0000256" key="3">
    <source>
        <dbReference type="ARBA" id="ARBA00022490"/>
    </source>
</evidence>
<dbReference type="InterPro" id="IPR020103">
    <property type="entry name" value="PsdUridine_synth_cat_dom_sf"/>
</dbReference>
<evidence type="ECO:0000256" key="8">
    <source>
        <dbReference type="ARBA" id="ARBA00056072"/>
    </source>
</evidence>
<name>A0A0S2TCK0_9GAMM</name>
<dbReference type="Pfam" id="PF00849">
    <property type="entry name" value="PseudoU_synth_2"/>
    <property type="match status" value="1"/>
</dbReference>